<name>A0A2U3LAS6_9FIRM</name>
<gene>
    <name evidence="1" type="ORF">SBF1_4280005</name>
</gene>
<organism evidence="1 2">
    <name type="scientific">Candidatus Desulfosporosinus infrequens</name>
    <dbReference type="NCBI Taxonomy" id="2043169"/>
    <lineage>
        <taxon>Bacteria</taxon>
        <taxon>Bacillati</taxon>
        <taxon>Bacillota</taxon>
        <taxon>Clostridia</taxon>
        <taxon>Eubacteriales</taxon>
        <taxon>Desulfitobacteriaceae</taxon>
        <taxon>Desulfosporosinus</taxon>
    </lineage>
</organism>
<dbReference type="Proteomes" id="UP000238916">
    <property type="component" value="Unassembled WGS sequence"/>
</dbReference>
<proteinExistence type="predicted"/>
<protein>
    <submittedName>
        <fullName evidence="1">Uncharacterized protein</fullName>
    </submittedName>
</protein>
<evidence type="ECO:0000313" key="2">
    <source>
        <dbReference type="Proteomes" id="UP000238916"/>
    </source>
</evidence>
<evidence type="ECO:0000313" key="1">
    <source>
        <dbReference type="EMBL" id="SPF48998.1"/>
    </source>
</evidence>
<sequence length="62" mass="7085">MSPEKTGRINSLTKGDFDLERLSKRDYLIIRLSSKTVGAFSTEFLNITEEEKKIHCVIIGVR</sequence>
<dbReference type="AlphaFoldDB" id="A0A2U3LAS6"/>
<accession>A0A2U3LAS6</accession>
<reference evidence="2" key="1">
    <citation type="submission" date="2018-02" db="EMBL/GenBank/DDBJ databases">
        <authorList>
            <person name="Hausmann B."/>
        </authorList>
    </citation>
    <scope>NUCLEOTIDE SEQUENCE [LARGE SCALE GENOMIC DNA]</scope>
    <source>
        <strain evidence="2">Peat soil MAG SbF1</strain>
    </source>
</reference>
<dbReference type="EMBL" id="OMOF01000366">
    <property type="protein sequence ID" value="SPF48998.1"/>
    <property type="molecule type" value="Genomic_DNA"/>
</dbReference>